<keyword evidence="3" id="KW-0238">DNA-binding</keyword>
<feature type="compositionally biased region" description="Basic and acidic residues" evidence="6">
    <location>
        <begin position="1"/>
        <end position="10"/>
    </location>
</feature>
<proteinExistence type="predicted"/>
<keyword evidence="9" id="KW-1185">Reference proteome</keyword>
<feature type="compositionally biased region" description="Polar residues" evidence="6">
    <location>
        <begin position="81"/>
        <end position="105"/>
    </location>
</feature>
<dbReference type="PANTHER" id="PTHR31072">
    <property type="entry name" value="TRANSCRIPTION FACTOR TCP4-RELATED"/>
    <property type="match status" value="1"/>
</dbReference>
<dbReference type="GO" id="GO:0003700">
    <property type="term" value="F:DNA-binding transcription factor activity"/>
    <property type="evidence" value="ECO:0007669"/>
    <property type="project" value="InterPro"/>
</dbReference>
<evidence type="ECO:0000256" key="3">
    <source>
        <dbReference type="ARBA" id="ARBA00023125"/>
    </source>
</evidence>
<evidence type="ECO:0000256" key="2">
    <source>
        <dbReference type="ARBA" id="ARBA00023015"/>
    </source>
</evidence>
<dbReference type="PROSITE" id="PS51369">
    <property type="entry name" value="TCP"/>
    <property type="match status" value="1"/>
</dbReference>
<evidence type="ECO:0000256" key="6">
    <source>
        <dbReference type="SAM" id="MobiDB-lite"/>
    </source>
</evidence>
<evidence type="ECO:0000259" key="7">
    <source>
        <dbReference type="PROSITE" id="PS51369"/>
    </source>
</evidence>
<keyword evidence="5" id="KW-0539">Nucleus</keyword>
<dbReference type="InterPro" id="IPR017887">
    <property type="entry name" value="TF_TCP_subgr"/>
</dbReference>
<keyword evidence="4" id="KW-0804">Transcription</keyword>
<evidence type="ECO:0000313" key="8">
    <source>
        <dbReference type="EMBL" id="KAK9936492.1"/>
    </source>
</evidence>
<dbReference type="Pfam" id="PF03634">
    <property type="entry name" value="TCP"/>
    <property type="match status" value="1"/>
</dbReference>
<dbReference type="EMBL" id="JBEDUW010000003">
    <property type="protein sequence ID" value="KAK9936492.1"/>
    <property type="molecule type" value="Genomic_DNA"/>
</dbReference>
<evidence type="ECO:0000256" key="4">
    <source>
        <dbReference type="ARBA" id="ARBA00023163"/>
    </source>
</evidence>
<dbReference type="GO" id="GO:2000032">
    <property type="term" value="P:regulation of secondary shoot formation"/>
    <property type="evidence" value="ECO:0007669"/>
    <property type="project" value="TreeGrafter"/>
</dbReference>
<dbReference type="PANTHER" id="PTHR31072:SF240">
    <property type="entry name" value="TRANSCRIPTION FACTOR TCP10"/>
    <property type="match status" value="1"/>
</dbReference>
<evidence type="ECO:0000313" key="9">
    <source>
        <dbReference type="Proteomes" id="UP001457282"/>
    </source>
</evidence>
<name>A0AAW1XIF3_RUBAR</name>
<dbReference type="GO" id="GO:0005634">
    <property type="term" value="C:nucleus"/>
    <property type="evidence" value="ECO:0007669"/>
    <property type="project" value="UniProtKB-SubCell"/>
</dbReference>
<accession>A0AAW1XIF3</accession>
<dbReference type="InterPro" id="IPR005333">
    <property type="entry name" value="Transcription_factor_TCP"/>
</dbReference>
<organism evidence="8 9">
    <name type="scientific">Rubus argutus</name>
    <name type="common">Southern blackberry</name>
    <dbReference type="NCBI Taxonomy" id="59490"/>
    <lineage>
        <taxon>Eukaryota</taxon>
        <taxon>Viridiplantae</taxon>
        <taxon>Streptophyta</taxon>
        <taxon>Embryophyta</taxon>
        <taxon>Tracheophyta</taxon>
        <taxon>Spermatophyta</taxon>
        <taxon>Magnoliopsida</taxon>
        <taxon>eudicotyledons</taxon>
        <taxon>Gunneridae</taxon>
        <taxon>Pentapetalae</taxon>
        <taxon>rosids</taxon>
        <taxon>fabids</taxon>
        <taxon>Rosales</taxon>
        <taxon>Rosaceae</taxon>
        <taxon>Rosoideae</taxon>
        <taxon>Rosoideae incertae sedis</taxon>
        <taxon>Rubus</taxon>
    </lineage>
</organism>
<comment type="caution">
    <text evidence="8">The sequence shown here is derived from an EMBL/GenBank/DDBJ whole genome shotgun (WGS) entry which is preliminary data.</text>
</comment>
<sequence length="276" mass="32329">MVTTKERSKTEEEEERRQKRKKKKKKKKGKEKRRRKKKKKKKKRRRRRKREEEKRRRRREERRIKKKRRRCSKSARRCSEQADNGTKLDTNLANLASKKPSSNNGRYGRLVKVQGGHIVRSLARKDRHSKVYTSKGPRDRRFRLSAQTAIEFYDVQDRLGYDRPSKAIDWLIHKAKAAIEALDDSSATHQPQHHQGCNAEPETVETQQHYHEANFMNNVSKEPVLDYAEEALNSASNLSEANFMEMGWLQSLMAWNYNAGDGGEGCSFNSSSLSLQ</sequence>
<evidence type="ECO:0000256" key="1">
    <source>
        <dbReference type="ARBA" id="ARBA00004123"/>
    </source>
</evidence>
<dbReference type="Proteomes" id="UP001457282">
    <property type="component" value="Unassembled WGS sequence"/>
</dbReference>
<feature type="region of interest" description="Disordered" evidence="6">
    <location>
        <begin position="1"/>
        <end position="108"/>
    </location>
</feature>
<feature type="domain" description="TCP" evidence="7">
    <location>
        <begin position="124"/>
        <end position="182"/>
    </location>
</feature>
<evidence type="ECO:0000256" key="5">
    <source>
        <dbReference type="ARBA" id="ARBA00023242"/>
    </source>
</evidence>
<dbReference type="GO" id="GO:0043565">
    <property type="term" value="F:sequence-specific DNA binding"/>
    <property type="evidence" value="ECO:0007669"/>
    <property type="project" value="TreeGrafter"/>
</dbReference>
<protein>
    <recommendedName>
        <fullName evidence="7">TCP domain-containing protein</fullName>
    </recommendedName>
</protein>
<gene>
    <name evidence="8" type="ORF">M0R45_013332</name>
</gene>
<dbReference type="AlphaFoldDB" id="A0AAW1XIF3"/>
<feature type="compositionally biased region" description="Basic residues" evidence="6">
    <location>
        <begin position="18"/>
        <end position="76"/>
    </location>
</feature>
<reference evidence="8 9" key="1">
    <citation type="journal article" date="2023" name="G3 (Bethesda)">
        <title>A chromosome-length genome assembly and annotation of blackberry (Rubus argutus, cv. 'Hillquist').</title>
        <authorList>
            <person name="Bruna T."/>
            <person name="Aryal R."/>
            <person name="Dudchenko O."/>
            <person name="Sargent D.J."/>
            <person name="Mead D."/>
            <person name="Buti M."/>
            <person name="Cavallini A."/>
            <person name="Hytonen T."/>
            <person name="Andres J."/>
            <person name="Pham M."/>
            <person name="Weisz D."/>
            <person name="Mascagni F."/>
            <person name="Usai G."/>
            <person name="Natali L."/>
            <person name="Bassil N."/>
            <person name="Fernandez G.E."/>
            <person name="Lomsadze A."/>
            <person name="Armour M."/>
            <person name="Olukolu B."/>
            <person name="Poorten T."/>
            <person name="Britton C."/>
            <person name="Davik J."/>
            <person name="Ashrafi H."/>
            <person name="Aiden E.L."/>
            <person name="Borodovsky M."/>
            <person name="Worthington M."/>
        </authorList>
    </citation>
    <scope>NUCLEOTIDE SEQUENCE [LARGE SCALE GENOMIC DNA]</scope>
    <source>
        <strain evidence="8">PI 553951</strain>
    </source>
</reference>
<comment type="subcellular location">
    <subcellularLocation>
        <location evidence="1">Nucleus</location>
    </subcellularLocation>
</comment>
<keyword evidence="2" id="KW-0805">Transcription regulation</keyword>